<dbReference type="AlphaFoldDB" id="A0A165B2G7"/>
<gene>
    <name evidence="1" type="ORF">FLM9_688</name>
</gene>
<accession>A0A165B2G7</accession>
<reference evidence="2" key="1">
    <citation type="submission" date="2016-02" db="EMBL/GenBank/DDBJ databases">
        <authorList>
            <person name="liu f."/>
        </authorList>
    </citation>
    <scope>NUCLEOTIDE SEQUENCE [LARGE SCALE GENOMIC DNA]</scope>
</reference>
<sequence length="41" mass="4248">RGLLPPVCLTPASGVSWSSFKVGGTGTLSKKPYASAEMRIP</sequence>
<protein>
    <submittedName>
        <fullName evidence="1">Uncharacterized protein</fullName>
    </submittedName>
</protein>
<evidence type="ECO:0000313" key="2">
    <source>
        <dbReference type="Proteomes" id="UP000182631"/>
    </source>
</evidence>
<organism evidence="1 2">
    <name type="scientific">Candidatus Synechococcus spongiarum</name>
    <dbReference type="NCBI Taxonomy" id="431041"/>
    <lineage>
        <taxon>Bacteria</taxon>
        <taxon>Bacillati</taxon>
        <taxon>Cyanobacteriota</taxon>
        <taxon>Cyanophyceae</taxon>
        <taxon>Synechococcales</taxon>
        <taxon>Synechococcaceae</taxon>
        <taxon>Synechococcus</taxon>
    </lineage>
</organism>
<proteinExistence type="predicted"/>
<dbReference type="Proteomes" id="UP000182631">
    <property type="component" value="Unassembled WGS sequence"/>
</dbReference>
<evidence type="ECO:0000313" key="1">
    <source>
        <dbReference type="EMBL" id="SAY38747.1"/>
    </source>
</evidence>
<dbReference type="EMBL" id="FITM01000079">
    <property type="protein sequence ID" value="SAY38747.1"/>
    <property type="molecule type" value="Genomic_DNA"/>
</dbReference>
<feature type="non-terminal residue" evidence="1">
    <location>
        <position position="1"/>
    </location>
</feature>
<name>A0A165B2G7_9SYNE</name>
<keyword evidence="2" id="KW-1185">Reference proteome</keyword>